<reference evidence="11 12" key="1">
    <citation type="submission" date="2020-10" db="EMBL/GenBank/DDBJ databases">
        <title>Nocardioides sp. isolated from sludge.</title>
        <authorList>
            <person name="Zhang X."/>
        </authorList>
    </citation>
    <scope>NUCLEOTIDE SEQUENCE [LARGE SCALE GENOMIC DNA]</scope>
    <source>
        <strain evidence="11 12">Y6</strain>
    </source>
</reference>
<evidence type="ECO:0000256" key="4">
    <source>
        <dbReference type="ARBA" id="ARBA00022989"/>
    </source>
</evidence>
<comment type="caution">
    <text evidence="11">The sequence shown here is derived from an EMBL/GenBank/DDBJ whole genome shotgun (WGS) entry which is preliminary data.</text>
</comment>
<comment type="subcellular location">
    <subcellularLocation>
        <location evidence="1 10">Cell membrane</location>
        <topology evidence="1 10">Multi-pass membrane protein</topology>
    </subcellularLocation>
</comment>
<keyword evidence="5 10" id="KW-0472">Membrane</keyword>
<evidence type="ECO:0000256" key="5">
    <source>
        <dbReference type="ARBA" id="ARBA00023136"/>
    </source>
</evidence>
<keyword evidence="3 10" id="KW-0812">Transmembrane</keyword>
<keyword evidence="10" id="KW-0479">Metal-binding</keyword>
<keyword evidence="12" id="KW-1185">Reference proteome</keyword>
<keyword evidence="10" id="KW-0406">Ion transport</keyword>
<dbReference type="Pfam" id="PF02537">
    <property type="entry name" value="CRCB"/>
    <property type="match status" value="1"/>
</dbReference>
<keyword evidence="6 10" id="KW-0407">Ion channel</keyword>
<accession>A0ABR9RQ71</accession>
<evidence type="ECO:0000256" key="8">
    <source>
        <dbReference type="ARBA" id="ARBA00035585"/>
    </source>
</evidence>
<evidence type="ECO:0000256" key="7">
    <source>
        <dbReference type="ARBA" id="ARBA00035120"/>
    </source>
</evidence>
<dbReference type="EMBL" id="JADCSA010000002">
    <property type="protein sequence ID" value="MBE7323713.1"/>
    <property type="molecule type" value="Genomic_DNA"/>
</dbReference>
<evidence type="ECO:0000256" key="10">
    <source>
        <dbReference type="HAMAP-Rule" id="MF_00454"/>
    </source>
</evidence>
<keyword evidence="10" id="KW-0915">Sodium</keyword>
<proteinExistence type="inferred from homology"/>
<keyword evidence="4 10" id="KW-1133">Transmembrane helix</keyword>
<dbReference type="HAMAP" id="MF_00454">
    <property type="entry name" value="FluC"/>
    <property type="match status" value="1"/>
</dbReference>
<evidence type="ECO:0000256" key="9">
    <source>
        <dbReference type="ARBA" id="ARBA00049940"/>
    </source>
</evidence>
<dbReference type="InterPro" id="IPR003691">
    <property type="entry name" value="FluC"/>
</dbReference>
<feature type="transmembrane region" description="Helical" evidence="10">
    <location>
        <begin position="6"/>
        <end position="24"/>
    </location>
</feature>
<feature type="binding site" evidence="10">
    <location>
        <position position="77"/>
    </location>
    <ligand>
        <name>Na(+)</name>
        <dbReference type="ChEBI" id="CHEBI:29101"/>
        <note>structural</note>
    </ligand>
</feature>
<dbReference type="Proteomes" id="UP000756387">
    <property type="component" value="Unassembled WGS sequence"/>
</dbReference>
<evidence type="ECO:0000313" key="11">
    <source>
        <dbReference type="EMBL" id="MBE7323713.1"/>
    </source>
</evidence>
<dbReference type="RefSeq" id="WP_193637013.1">
    <property type="nucleotide sequence ID" value="NZ_JADCSA010000002.1"/>
</dbReference>
<evidence type="ECO:0000256" key="2">
    <source>
        <dbReference type="ARBA" id="ARBA00022475"/>
    </source>
</evidence>
<evidence type="ECO:0000256" key="3">
    <source>
        <dbReference type="ARBA" id="ARBA00022692"/>
    </source>
</evidence>
<name>A0ABR9RQ71_9ACTN</name>
<gene>
    <name evidence="10" type="primary">fluC</name>
    <name evidence="10" type="synonym">crcB</name>
    <name evidence="11" type="ORF">IEQ44_03480</name>
</gene>
<feature type="transmembrane region" description="Helical" evidence="10">
    <location>
        <begin position="70"/>
        <end position="94"/>
    </location>
</feature>
<comment type="activity regulation">
    <text evidence="10">Na(+) is not transported, but it plays an essential structural role and its presence is essential for fluoride channel function.</text>
</comment>
<keyword evidence="2 10" id="KW-1003">Cell membrane</keyword>
<feature type="binding site" evidence="10">
    <location>
        <position position="80"/>
    </location>
    <ligand>
        <name>Na(+)</name>
        <dbReference type="ChEBI" id="CHEBI:29101"/>
        <note>structural</note>
    </ligand>
</feature>
<comment type="similarity">
    <text evidence="7 10">Belongs to the fluoride channel Fluc/FEX (TC 1.A.43) family.</text>
</comment>
<feature type="transmembrane region" description="Helical" evidence="10">
    <location>
        <begin position="106"/>
        <end position="129"/>
    </location>
</feature>
<protein>
    <recommendedName>
        <fullName evidence="10">Fluoride-specific ion channel FluC</fullName>
    </recommendedName>
</protein>
<evidence type="ECO:0000256" key="6">
    <source>
        <dbReference type="ARBA" id="ARBA00023303"/>
    </source>
</evidence>
<comment type="function">
    <text evidence="9 10">Fluoride-specific ion channel. Important for reducing fluoride concentration in the cell, thus reducing its toxicity.</text>
</comment>
<evidence type="ECO:0000256" key="1">
    <source>
        <dbReference type="ARBA" id="ARBA00004651"/>
    </source>
</evidence>
<feature type="transmembrane region" description="Helical" evidence="10">
    <location>
        <begin position="45"/>
        <end position="64"/>
    </location>
</feature>
<organism evidence="11 12">
    <name type="scientific">Nocardioides malaquae</name>
    <dbReference type="NCBI Taxonomy" id="2773426"/>
    <lineage>
        <taxon>Bacteria</taxon>
        <taxon>Bacillati</taxon>
        <taxon>Actinomycetota</taxon>
        <taxon>Actinomycetes</taxon>
        <taxon>Propionibacteriales</taxon>
        <taxon>Nocardioidaceae</taxon>
        <taxon>Nocardioides</taxon>
    </lineage>
</organism>
<sequence>MTPFDLTPSSLALVALAGGVGAALRHLLDAAATRRWGVGQVRGILAVNLFGSLLAGLAVGLTAPDSVLRVASVAALGGFTTFSTAMVQTVTLALQDATVATTARAATHAAATAVGCVAAAALGLAVGGAG</sequence>
<keyword evidence="10" id="KW-0813">Transport</keyword>
<evidence type="ECO:0000313" key="12">
    <source>
        <dbReference type="Proteomes" id="UP000756387"/>
    </source>
</evidence>
<comment type="catalytic activity">
    <reaction evidence="8">
        <text>fluoride(in) = fluoride(out)</text>
        <dbReference type="Rhea" id="RHEA:76159"/>
        <dbReference type="ChEBI" id="CHEBI:17051"/>
    </reaction>
    <physiologicalReaction direction="left-to-right" evidence="8">
        <dbReference type="Rhea" id="RHEA:76160"/>
    </physiologicalReaction>
</comment>